<dbReference type="GO" id="GO:0004867">
    <property type="term" value="F:serine-type endopeptidase inhibitor activity"/>
    <property type="evidence" value="ECO:0007669"/>
    <property type="project" value="InterPro"/>
</dbReference>
<dbReference type="Proteomes" id="UP000828390">
    <property type="component" value="Unassembled WGS sequence"/>
</dbReference>
<protein>
    <submittedName>
        <fullName evidence="1">Uncharacterized protein</fullName>
    </submittedName>
</protein>
<gene>
    <name evidence="1" type="ORF">DPMN_103749</name>
</gene>
<dbReference type="InterPro" id="IPR036880">
    <property type="entry name" value="Kunitz_BPTI_sf"/>
</dbReference>
<dbReference type="SUPFAM" id="SSF57362">
    <property type="entry name" value="BPTI-like"/>
    <property type="match status" value="1"/>
</dbReference>
<comment type="caution">
    <text evidence="1">The sequence shown here is derived from an EMBL/GenBank/DDBJ whole genome shotgun (WGS) entry which is preliminary data.</text>
</comment>
<reference evidence="1" key="2">
    <citation type="submission" date="2020-11" db="EMBL/GenBank/DDBJ databases">
        <authorList>
            <person name="McCartney M.A."/>
            <person name="Auch B."/>
            <person name="Kono T."/>
            <person name="Mallez S."/>
            <person name="Becker A."/>
            <person name="Gohl D.M."/>
            <person name="Silverstein K.A.T."/>
            <person name="Koren S."/>
            <person name="Bechman K.B."/>
            <person name="Herman A."/>
            <person name="Abrahante J.E."/>
            <person name="Garbe J."/>
        </authorList>
    </citation>
    <scope>NUCLEOTIDE SEQUENCE</scope>
    <source>
        <strain evidence="1">Duluth1</strain>
        <tissue evidence="1">Whole animal</tissue>
    </source>
</reference>
<dbReference type="AlphaFoldDB" id="A0A9D4HAB7"/>
<reference evidence="1" key="1">
    <citation type="journal article" date="2019" name="bioRxiv">
        <title>The Genome of the Zebra Mussel, Dreissena polymorpha: A Resource for Invasive Species Research.</title>
        <authorList>
            <person name="McCartney M.A."/>
            <person name="Auch B."/>
            <person name="Kono T."/>
            <person name="Mallez S."/>
            <person name="Zhang Y."/>
            <person name="Obille A."/>
            <person name="Becker A."/>
            <person name="Abrahante J.E."/>
            <person name="Garbe J."/>
            <person name="Badalamenti J.P."/>
            <person name="Herman A."/>
            <person name="Mangelson H."/>
            <person name="Liachko I."/>
            <person name="Sullivan S."/>
            <person name="Sone E.D."/>
            <person name="Koren S."/>
            <person name="Silverstein K.A.T."/>
            <person name="Beckman K.B."/>
            <person name="Gohl D.M."/>
        </authorList>
    </citation>
    <scope>NUCLEOTIDE SEQUENCE</scope>
    <source>
        <strain evidence="1">Duluth1</strain>
        <tissue evidence="1">Whole animal</tissue>
    </source>
</reference>
<dbReference type="EMBL" id="JAIWYP010000004">
    <property type="protein sequence ID" value="KAH3830505.1"/>
    <property type="molecule type" value="Genomic_DNA"/>
</dbReference>
<name>A0A9D4HAB7_DREPO</name>
<organism evidence="1 2">
    <name type="scientific">Dreissena polymorpha</name>
    <name type="common">Zebra mussel</name>
    <name type="synonym">Mytilus polymorpha</name>
    <dbReference type="NCBI Taxonomy" id="45954"/>
    <lineage>
        <taxon>Eukaryota</taxon>
        <taxon>Metazoa</taxon>
        <taxon>Spiralia</taxon>
        <taxon>Lophotrochozoa</taxon>
        <taxon>Mollusca</taxon>
        <taxon>Bivalvia</taxon>
        <taxon>Autobranchia</taxon>
        <taxon>Heteroconchia</taxon>
        <taxon>Euheterodonta</taxon>
        <taxon>Imparidentia</taxon>
        <taxon>Neoheterodontei</taxon>
        <taxon>Myida</taxon>
        <taxon>Dreissenoidea</taxon>
        <taxon>Dreissenidae</taxon>
        <taxon>Dreissena</taxon>
    </lineage>
</organism>
<evidence type="ECO:0000313" key="1">
    <source>
        <dbReference type="EMBL" id="KAH3830505.1"/>
    </source>
</evidence>
<sequence>MVLVLVSGHKHQHIWTEEDCEGVFTLAEECNEKSATFYFDGTDCVKTEVGKCLRGRNKFHHEEQCQKLQEHCAQLGEEEDDKTK</sequence>
<evidence type="ECO:0000313" key="2">
    <source>
        <dbReference type="Proteomes" id="UP000828390"/>
    </source>
</evidence>
<proteinExistence type="predicted"/>
<keyword evidence="2" id="KW-1185">Reference proteome</keyword>
<accession>A0A9D4HAB7</accession>